<accession>A0A0E9SMI7</accession>
<proteinExistence type="predicted"/>
<name>A0A0E9SMI7_ANGAN</name>
<keyword evidence="1" id="KW-0812">Transmembrane</keyword>
<evidence type="ECO:0000256" key="1">
    <source>
        <dbReference type="SAM" id="Phobius"/>
    </source>
</evidence>
<reference evidence="2" key="1">
    <citation type="submission" date="2014-11" db="EMBL/GenBank/DDBJ databases">
        <authorList>
            <person name="Amaro Gonzalez C."/>
        </authorList>
    </citation>
    <scope>NUCLEOTIDE SEQUENCE</scope>
</reference>
<keyword evidence="1" id="KW-1133">Transmembrane helix</keyword>
<organism evidence="2">
    <name type="scientific">Anguilla anguilla</name>
    <name type="common">European freshwater eel</name>
    <name type="synonym">Muraena anguilla</name>
    <dbReference type="NCBI Taxonomy" id="7936"/>
    <lineage>
        <taxon>Eukaryota</taxon>
        <taxon>Metazoa</taxon>
        <taxon>Chordata</taxon>
        <taxon>Craniata</taxon>
        <taxon>Vertebrata</taxon>
        <taxon>Euteleostomi</taxon>
        <taxon>Actinopterygii</taxon>
        <taxon>Neopterygii</taxon>
        <taxon>Teleostei</taxon>
        <taxon>Anguilliformes</taxon>
        <taxon>Anguillidae</taxon>
        <taxon>Anguilla</taxon>
    </lineage>
</organism>
<feature type="transmembrane region" description="Helical" evidence="1">
    <location>
        <begin position="12"/>
        <end position="40"/>
    </location>
</feature>
<dbReference type="AlphaFoldDB" id="A0A0E9SMI7"/>
<dbReference type="EMBL" id="GBXM01066712">
    <property type="protein sequence ID" value="JAH41865.1"/>
    <property type="molecule type" value="Transcribed_RNA"/>
</dbReference>
<protein>
    <submittedName>
        <fullName evidence="2">Uncharacterized protein</fullName>
    </submittedName>
</protein>
<sequence length="52" mass="6006">MPSLPQRQRATISVRCFFGGGFFCRFFSFLISTLAFSPMGKKKNDTKKRKLK</sequence>
<keyword evidence="1" id="KW-0472">Membrane</keyword>
<evidence type="ECO:0000313" key="2">
    <source>
        <dbReference type="EMBL" id="JAH41865.1"/>
    </source>
</evidence>
<reference evidence="2" key="2">
    <citation type="journal article" date="2015" name="Fish Shellfish Immunol.">
        <title>Early steps in the European eel (Anguilla anguilla)-Vibrio vulnificus interaction in the gills: Role of the RtxA13 toxin.</title>
        <authorList>
            <person name="Callol A."/>
            <person name="Pajuelo D."/>
            <person name="Ebbesson L."/>
            <person name="Teles M."/>
            <person name="MacKenzie S."/>
            <person name="Amaro C."/>
        </authorList>
    </citation>
    <scope>NUCLEOTIDE SEQUENCE</scope>
</reference>